<evidence type="ECO:0000256" key="9">
    <source>
        <dbReference type="SAM" id="MobiDB-lite"/>
    </source>
</evidence>
<accession>A0A8I6SNP9</accession>
<dbReference type="InterPro" id="IPR001965">
    <property type="entry name" value="Znf_PHD"/>
</dbReference>
<proteinExistence type="predicted"/>
<feature type="region of interest" description="Disordered" evidence="9">
    <location>
        <begin position="635"/>
        <end position="841"/>
    </location>
</feature>
<dbReference type="OMA" id="ENIHMRQ"/>
<dbReference type="PANTHER" id="PTHR46452">
    <property type="entry name" value="TRANSCRIPTION INITIATION FACTOR TFIID SUBUNIT 3"/>
    <property type="match status" value="1"/>
</dbReference>
<keyword evidence="4" id="KW-0862">Zinc</keyword>
<keyword evidence="2" id="KW-0479">Metal-binding</keyword>
<dbReference type="SMART" id="SM00576">
    <property type="entry name" value="BTP"/>
    <property type="match status" value="1"/>
</dbReference>
<feature type="compositionally biased region" description="Low complexity" evidence="9">
    <location>
        <begin position="638"/>
        <end position="661"/>
    </location>
</feature>
<dbReference type="GeneID" id="106666853"/>
<feature type="compositionally biased region" description="Polar residues" evidence="9">
    <location>
        <begin position="821"/>
        <end position="834"/>
    </location>
</feature>
<feature type="compositionally biased region" description="Low complexity" evidence="9">
    <location>
        <begin position="339"/>
        <end position="352"/>
    </location>
</feature>
<dbReference type="Proteomes" id="UP000494040">
    <property type="component" value="Unassembled WGS sequence"/>
</dbReference>
<dbReference type="KEGG" id="clec:106666853"/>
<keyword evidence="6" id="KW-0804">Transcription</keyword>
<feature type="compositionally biased region" description="Basic residues" evidence="9">
    <location>
        <begin position="710"/>
        <end position="733"/>
    </location>
</feature>
<evidence type="ECO:0000256" key="5">
    <source>
        <dbReference type="ARBA" id="ARBA00023015"/>
    </source>
</evidence>
<dbReference type="PROSITE" id="PS01359">
    <property type="entry name" value="ZF_PHD_1"/>
    <property type="match status" value="1"/>
</dbReference>
<dbReference type="OrthoDB" id="436852at2759"/>
<organism evidence="11 12">
    <name type="scientific">Cimex lectularius</name>
    <name type="common">Bed bug</name>
    <name type="synonym">Acanthia lectularia</name>
    <dbReference type="NCBI Taxonomy" id="79782"/>
    <lineage>
        <taxon>Eukaryota</taxon>
        <taxon>Metazoa</taxon>
        <taxon>Ecdysozoa</taxon>
        <taxon>Arthropoda</taxon>
        <taxon>Hexapoda</taxon>
        <taxon>Insecta</taxon>
        <taxon>Pterygota</taxon>
        <taxon>Neoptera</taxon>
        <taxon>Paraneoptera</taxon>
        <taxon>Hemiptera</taxon>
        <taxon>Heteroptera</taxon>
        <taxon>Panheteroptera</taxon>
        <taxon>Cimicomorpha</taxon>
        <taxon>Cimicidae</taxon>
        <taxon>Cimex</taxon>
    </lineage>
</organism>
<dbReference type="AlphaFoldDB" id="A0A8I6SNP9"/>
<reference evidence="11" key="1">
    <citation type="submission" date="2022-01" db="UniProtKB">
        <authorList>
            <consortium name="EnsemblMetazoa"/>
        </authorList>
    </citation>
    <scope>IDENTIFICATION</scope>
</reference>
<dbReference type="InterPro" id="IPR019786">
    <property type="entry name" value="Zinc_finger_PHD-type_CS"/>
</dbReference>
<feature type="compositionally biased region" description="Basic and acidic residues" evidence="9">
    <location>
        <begin position="500"/>
        <end position="509"/>
    </location>
</feature>
<dbReference type="GO" id="GO:0046982">
    <property type="term" value="F:protein heterodimerization activity"/>
    <property type="evidence" value="ECO:0007669"/>
    <property type="project" value="InterPro"/>
</dbReference>
<dbReference type="CTD" id="83860"/>
<dbReference type="EnsemblMetazoa" id="XM_024226287.1">
    <property type="protein sequence ID" value="XP_024082055.1"/>
    <property type="gene ID" value="LOC106666853"/>
</dbReference>
<dbReference type="PANTHER" id="PTHR46452:SF1">
    <property type="entry name" value="TRANSCRIPTION INITIATION FACTOR TFIID SUBUNIT 3"/>
    <property type="match status" value="1"/>
</dbReference>
<evidence type="ECO:0000313" key="11">
    <source>
        <dbReference type="EnsemblMetazoa" id="XP_024082055.1"/>
    </source>
</evidence>
<feature type="compositionally biased region" description="Polar residues" evidence="9">
    <location>
        <begin position="144"/>
        <end position="165"/>
    </location>
</feature>
<dbReference type="InterPro" id="IPR019787">
    <property type="entry name" value="Znf_PHD-finger"/>
</dbReference>
<dbReference type="GO" id="GO:0005669">
    <property type="term" value="C:transcription factor TFIID complex"/>
    <property type="evidence" value="ECO:0007669"/>
    <property type="project" value="TreeGrafter"/>
</dbReference>
<dbReference type="CDD" id="cd15522">
    <property type="entry name" value="PHD_TAF3"/>
    <property type="match status" value="1"/>
</dbReference>
<dbReference type="InterPro" id="IPR009072">
    <property type="entry name" value="Histone-fold"/>
</dbReference>
<dbReference type="Gene3D" id="3.30.40.10">
    <property type="entry name" value="Zinc/RING finger domain, C3HC4 (zinc finger)"/>
    <property type="match status" value="1"/>
</dbReference>
<dbReference type="GO" id="GO:0045944">
    <property type="term" value="P:positive regulation of transcription by RNA polymerase II"/>
    <property type="evidence" value="ECO:0007669"/>
    <property type="project" value="TreeGrafter"/>
</dbReference>
<dbReference type="GO" id="GO:0002039">
    <property type="term" value="F:p53 binding"/>
    <property type="evidence" value="ECO:0007669"/>
    <property type="project" value="TreeGrafter"/>
</dbReference>
<feature type="region of interest" description="Disordered" evidence="9">
    <location>
        <begin position="477"/>
        <end position="523"/>
    </location>
</feature>
<comment type="subcellular location">
    <subcellularLocation>
        <location evidence="1">Nucleus</location>
    </subcellularLocation>
</comment>
<sequence>MSEEFGRHILRKCIAQICQVIGWNSIHSTPLEILTDLLQQYIQGIARLSNNYAALYGQTEPNLDHLGLAFSDIKISINDLQEYVKFIDTTCVAEIPVYPIPRESHLNMLKPGSREVVTRPVHIHEHLPPMHPQLEDANIEDYSNSNTKESQLANEAQPMDSSSPLASPKTGVFKRPGDPLSSDGSSNKRRSVLMDDEIRPLREISSVMMTTSGFLSPAREGKLPEARTISIPIEHENEKPASIPESHPPSSSPQKVTSVSPPEAKVEKKKKHKSCDSSKKIDKENKSKEENLPYSPPKEDESKIKKVSTSVKEMKALKAGAVKVQSSTSSKNDKKKIKQQSSPSLQSTPVSSRTNKAKSPKREKQSFSPTFKDLIDTDSNTFDEKLPSEPDKQKLNIFKKISKVKEEHDENKTDIDSMHEFRRIALDKTIEAVTQKSRKAEPKTVDTNATLDAEPNKKGLLSSSSFLNNSVEVTVSNVTAPRTPDIPKTSEHKKKKKDKHKETQDREKYVSSPKSTHFYDDLPNKVKTPDVDMNVESMLMPYHFYNFPPGPGLIPYNPLIPQMPMQMYPKNPMSPFANTLTKDIPHLPPSLTITPVNPPAPTVSSTNTLSSNTPSPTAKVNSAPLTSIQTPFSVENNKTLTPSAPSSSSSKVALSTSPSPQKQKKSHGKEKKLKNKLKKKKNKKEKNKSKDKSERKKSKLEKKDKNKEKSKQKKEKKEKKEKKKEKKDKKEKKKDKEQKENKGDGAAPLPKITVKLVGSSASAQTPPPETSHRKIFIKPVVKKDEPNNPLVMNTPENSVVKQKPNKSKHSGIVSHAEDEVTNTPSSHNTPQPSFQPLAPDPKPDNVDVYKVWICPACRGPDDGSPMIACDSCDMWFHWTCVGIQEAPESDWYCQKCLIKNDELIEKKKKHKKKKSQLNS</sequence>
<evidence type="ECO:0000256" key="6">
    <source>
        <dbReference type="ARBA" id="ARBA00023163"/>
    </source>
</evidence>
<feature type="compositionally biased region" description="Basic and acidic residues" evidence="9">
    <location>
        <begin position="382"/>
        <end position="392"/>
    </location>
</feature>
<evidence type="ECO:0000256" key="4">
    <source>
        <dbReference type="ARBA" id="ARBA00022833"/>
    </source>
</evidence>
<dbReference type="CDD" id="cd22916">
    <property type="entry name" value="HFD_TAF3"/>
    <property type="match status" value="1"/>
</dbReference>
<dbReference type="GO" id="GO:0008270">
    <property type="term" value="F:zinc ion binding"/>
    <property type="evidence" value="ECO:0007669"/>
    <property type="project" value="UniProtKB-KW"/>
</dbReference>
<feature type="compositionally biased region" description="Basic residues" evidence="9">
    <location>
        <begin position="662"/>
        <end position="687"/>
    </location>
</feature>
<dbReference type="Pfam" id="PF07524">
    <property type="entry name" value="Bromo_TP"/>
    <property type="match status" value="1"/>
</dbReference>
<evidence type="ECO:0000256" key="7">
    <source>
        <dbReference type="ARBA" id="ARBA00023242"/>
    </source>
</evidence>
<protein>
    <recommendedName>
        <fullName evidence="10">PHD-type domain-containing protein</fullName>
    </recommendedName>
</protein>
<feature type="region of interest" description="Disordered" evidence="9">
    <location>
        <begin position="238"/>
        <end position="392"/>
    </location>
</feature>
<evidence type="ECO:0000256" key="2">
    <source>
        <dbReference type="ARBA" id="ARBA00022723"/>
    </source>
</evidence>
<evidence type="ECO:0000256" key="1">
    <source>
        <dbReference type="ARBA" id="ARBA00004123"/>
    </source>
</evidence>
<keyword evidence="5" id="KW-0805">Transcription regulation</keyword>
<keyword evidence="7" id="KW-0539">Nucleus</keyword>
<keyword evidence="3 8" id="KW-0863">Zinc-finger</keyword>
<feature type="domain" description="PHD-type" evidence="10">
    <location>
        <begin position="851"/>
        <end position="899"/>
    </location>
</feature>
<dbReference type="InterPro" id="IPR013083">
    <property type="entry name" value="Znf_RING/FYVE/PHD"/>
</dbReference>
<feature type="compositionally biased region" description="Polar residues" evidence="9">
    <location>
        <begin position="790"/>
        <end position="800"/>
    </location>
</feature>
<dbReference type="InterPro" id="IPR006565">
    <property type="entry name" value="BTP"/>
</dbReference>
<dbReference type="SMART" id="SM00249">
    <property type="entry name" value="PHD"/>
    <property type="match status" value="1"/>
</dbReference>
<feature type="compositionally biased region" description="Low complexity" evidence="9">
    <location>
        <begin position="602"/>
        <end position="617"/>
    </location>
</feature>
<feature type="compositionally biased region" description="Basic and acidic residues" evidence="9">
    <location>
        <begin position="734"/>
        <end position="743"/>
    </location>
</feature>
<feature type="region of interest" description="Disordered" evidence="9">
    <location>
        <begin position="144"/>
        <end position="197"/>
    </location>
</feature>
<dbReference type="PROSITE" id="PS50016">
    <property type="entry name" value="ZF_PHD_2"/>
    <property type="match status" value="1"/>
</dbReference>
<feature type="region of interest" description="Disordered" evidence="9">
    <location>
        <begin position="587"/>
        <end position="623"/>
    </location>
</feature>
<feature type="compositionally biased region" description="Basic and acidic residues" evidence="9">
    <location>
        <begin position="274"/>
        <end position="304"/>
    </location>
</feature>
<dbReference type="Pfam" id="PF00628">
    <property type="entry name" value="PHD"/>
    <property type="match status" value="1"/>
</dbReference>
<dbReference type="SUPFAM" id="SSF57903">
    <property type="entry name" value="FYVE/PHD zinc finger"/>
    <property type="match status" value="1"/>
</dbReference>
<dbReference type="Gene3D" id="1.10.20.10">
    <property type="entry name" value="Histone, subunit A"/>
    <property type="match status" value="1"/>
</dbReference>
<dbReference type="InterPro" id="IPR011011">
    <property type="entry name" value="Znf_FYVE_PHD"/>
</dbReference>
<keyword evidence="12" id="KW-1185">Reference proteome</keyword>
<dbReference type="RefSeq" id="XP_024082055.1">
    <property type="nucleotide sequence ID" value="XM_024226287.1"/>
</dbReference>
<evidence type="ECO:0000256" key="3">
    <source>
        <dbReference type="ARBA" id="ARBA00022771"/>
    </source>
</evidence>
<evidence type="ECO:0000256" key="8">
    <source>
        <dbReference type="PROSITE-ProRule" id="PRU00146"/>
    </source>
</evidence>
<evidence type="ECO:0000259" key="10">
    <source>
        <dbReference type="PROSITE" id="PS50016"/>
    </source>
</evidence>
<feature type="region of interest" description="Disordered" evidence="9">
    <location>
        <begin position="434"/>
        <end position="463"/>
    </location>
</feature>
<evidence type="ECO:0000313" key="12">
    <source>
        <dbReference type="Proteomes" id="UP000494040"/>
    </source>
</evidence>
<name>A0A8I6SNP9_CIMLE</name>